<keyword evidence="2" id="KW-0732">Signal</keyword>
<protein>
    <submittedName>
        <fullName evidence="4">FixH family protein</fullName>
    </submittedName>
</protein>
<reference evidence="5" key="1">
    <citation type="journal article" date="2019" name="Int. J. Syst. Evol. Microbiol.">
        <title>The Global Catalogue of Microorganisms (GCM) 10K type strain sequencing project: providing services to taxonomists for standard genome sequencing and annotation.</title>
        <authorList>
            <consortium name="The Broad Institute Genomics Platform"/>
            <consortium name="The Broad Institute Genome Sequencing Center for Infectious Disease"/>
            <person name="Wu L."/>
            <person name="Ma J."/>
        </authorList>
    </citation>
    <scope>NUCLEOTIDE SEQUENCE [LARGE SCALE GENOMIC DNA]</scope>
    <source>
        <strain evidence="5">KCTC 13128</strain>
    </source>
</reference>
<evidence type="ECO:0000313" key="5">
    <source>
        <dbReference type="Proteomes" id="UP001595279"/>
    </source>
</evidence>
<evidence type="ECO:0000259" key="3">
    <source>
        <dbReference type="PROSITE" id="PS50093"/>
    </source>
</evidence>
<feature type="compositionally biased region" description="Basic and acidic residues" evidence="1">
    <location>
        <begin position="140"/>
        <end position="160"/>
    </location>
</feature>
<comment type="caution">
    <text evidence="4">The sequence shown here is derived from an EMBL/GenBank/DDBJ whole genome shotgun (WGS) entry which is preliminary data.</text>
</comment>
<evidence type="ECO:0000256" key="2">
    <source>
        <dbReference type="SAM" id="SignalP"/>
    </source>
</evidence>
<sequence length="248" mass="27632">MINSRWNAFITLILAFAFLSACNTSEEDTENAAEDLPELKVDFRVPDQTGVGESVELTAEVTYGGETVEDAEVAFEYWKSENEESSKEVIPEYKGEGEYKASISFEEEGMYEIYSHVTAEGLHTMPLASIQVGDGALPEEDSKEHEKQPDGLSIHFKEPDQPLSNDETELVTQLEMDGAALEAAQLRYEIWKAGEDDANHQWAEAEELSAGEYQASHSFPGSGTYTINVHVENESGLHEHQEFELSIE</sequence>
<dbReference type="Pfam" id="PF13115">
    <property type="entry name" value="YtkA"/>
    <property type="match status" value="2"/>
</dbReference>
<dbReference type="PROSITE" id="PS50093">
    <property type="entry name" value="PKD"/>
    <property type="match status" value="1"/>
</dbReference>
<keyword evidence="5" id="KW-1185">Reference proteome</keyword>
<dbReference type="InterPro" id="IPR000601">
    <property type="entry name" value="PKD_dom"/>
</dbReference>
<dbReference type="RefSeq" id="WP_390273751.1">
    <property type="nucleotide sequence ID" value="NZ_JBHRSA010000049.1"/>
</dbReference>
<gene>
    <name evidence="4" type="ORF">ACFOGI_13860</name>
</gene>
<organism evidence="4 5">
    <name type="scientific">Virgibacillus xinjiangensis</name>
    <dbReference type="NCBI Taxonomy" id="393090"/>
    <lineage>
        <taxon>Bacteria</taxon>
        <taxon>Bacillati</taxon>
        <taxon>Bacillota</taxon>
        <taxon>Bacilli</taxon>
        <taxon>Bacillales</taxon>
        <taxon>Bacillaceae</taxon>
        <taxon>Virgibacillus</taxon>
    </lineage>
</organism>
<proteinExistence type="predicted"/>
<feature type="chain" id="PRO_5046712554" evidence="2">
    <location>
        <begin position="22"/>
        <end position="248"/>
    </location>
</feature>
<dbReference type="PROSITE" id="PS51257">
    <property type="entry name" value="PROKAR_LIPOPROTEIN"/>
    <property type="match status" value="1"/>
</dbReference>
<dbReference type="InterPro" id="IPR032693">
    <property type="entry name" value="YtkA-like_dom"/>
</dbReference>
<feature type="region of interest" description="Disordered" evidence="1">
    <location>
        <begin position="136"/>
        <end position="164"/>
    </location>
</feature>
<accession>A0ABV7CXW1</accession>
<dbReference type="EMBL" id="JBHRSA010000049">
    <property type="protein sequence ID" value="MFC3041329.1"/>
    <property type="molecule type" value="Genomic_DNA"/>
</dbReference>
<name>A0ABV7CXW1_9BACI</name>
<feature type="domain" description="PKD" evidence="3">
    <location>
        <begin position="193"/>
        <end position="248"/>
    </location>
</feature>
<evidence type="ECO:0000313" key="4">
    <source>
        <dbReference type="EMBL" id="MFC3041329.1"/>
    </source>
</evidence>
<evidence type="ECO:0000256" key="1">
    <source>
        <dbReference type="SAM" id="MobiDB-lite"/>
    </source>
</evidence>
<feature type="signal peptide" evidence="2">
    <location>
        <begin position="1"/>
        <end position="21"/>
    </location>
</feature>
<dbReference type="Proteomes" id="UP001595279">
    <property type="component" value="Unassembled WGS sequence"/>
</dbReference>